<evidence type="ECO:0000313" key="2">
    <source>
        <dbReference type="Proteomes" id="UP000050761"/>
    </source>
</evidence>
<accession>A0A3P7Z9G2</accession>
<reference evidence="1 2" key="1">
    <citation type="submission" date="2018-11" db="EMBL/GenBank/DDBJ databases">
        <authorList>
            <consortium name="Pathogen Informatics"/>
        </authorList>
    </citation>
    <scope>NUCLEOTIDE SEQUENCE [LARGE SCALE GENOMIC DNA]</scope>
</reference>
<evidence type="ECO:0000313" key="3">
    <source>
        <dbReference type="WBParaSite" id="HPBE_0001366801-mRNA-1"/>
    </source>
</evidence>
<organism evidence="1">
    <name type="scientific">Heligmosomoides polygyrus</name>
    <name type="common">Parasitic roundworm</name>
    <dbReference type="NCBI Taxonomy" id="6339"/>
    <lineage>
        <taxon>Eukaryota</taxon>
        <taxon>Metazoa</taxon>
        <taxon>Ecdysozoa</taxon>
        <taxon>Nematoda</taxon>
        <taxon>Chromadorea</taxon>
        <taxon>Rhabditida</taxon>
        <taxon>Rhabditina</taxon>
        <taxon>Rhabditomorpha</taxon>
        <taxon>Strongyloidea</taxon>
        <taxon>Heligmosomidae</taxon>
        <taxon>Heligmosomoides</taxon>
    </lineage>
</organism>
<name>A0A3P7Z9G2_HELPZ</name>
<reference evidence="3" key="2">
    <citation type="submission" date="2019-09" db="UniProtKB">
        <authorList>
            <consortium name="WormBaseParasite"/>
        </authorList>
    </citation>
    <scope>IDENTIFICATION</scope>
</reference>
<evidence type="ECO:0000313" key="1">
    <source>
        <dbReference type="EMBL" id="VDO97001.1"/>
    </source>
</evidence>
<dbReference type="WBParaSite" id="HPBE_0001366801-mRNA-1">
    <property type="protein sequence ID" value="HPBE_0001366801-mRNA-1"/>
    <property type="gene ID" value="HPBE_0001366801"/>
</dbReference>
<dbReference type="EMBL" id="UZAH01028018">
    <property type="protein sequence ID" value="VDO97001.1"/>
    <property type="molecule type" value="Genomic_DNA"/>
</dbReference>
<sequence>MKIFERILDRRIRENVKLSDSQCGFVSGCGTIDAIHATRLLVEKHREKQKPVHIAFLGLEKAFDRVPRKTGFRSHDSDQMAARQWLTTARRCMPQPQ</sequence>
<protein>
    <submittedName>
        <fullName evidence="3">Reverse transcriptase domain-containing protein</fullName>
    </submittedName>
</protein>
<dbReference type="OrthoDB" id="5845191at2759"/>
<dbReference type="AlphaFoldDB" id="A0A3P7Z9G2"/>
<gene>
    <name evidence="1" type="ORF">HPBE_LOCUS13669</name>
</gene>
<proteinExistence type="predicted"/>
<dbReference type="Proteomes" id="UP000050761">
    <property type="component" value="Unassembled WGS sequence"/>
</dbReference>
<dbReference type="PANTHER" id="PTHR19446">
    <property type="entry name" value="REVERSE TRANSCRIPTASES"/>
    <property type="match status" value="1"/>
</dbReference>
<keyword evidence="2" id="KW-1185">Reference proteome</keyword>